<dbReference type="PANTHER" id="PTHR14969:SF59">
    <property type="entry name" value="DOLICHYLDIPHOSPHATASE"/>
    <property type="match status" value="1"/>
</dbReference>
<evidence type="ECO:0000256" key="4">
    <source>
        <dbReference type="ARBA" id="ARBA00014821"/>
    </source>
</evidence>
<evidence type="ECO:0000313" key="15">
    <source>
        <dbReference type="Proteomes" id="UP001642483"/>
    </source>
</evidence>
<keyword evidence="7 12" id="KW-1133">Transmembrane helix</keyword>
<evidence type="ECO:0000256" key="8">
    <source>
        <dbReference type="ARBA" id="ARBA00023136"/>
    </source>
</evidence>
<feature type="transmembrane region" description="Helical" evidence="12">
    <location>
        <begin position="59"/>
        <end position="79"/>
    </location>
</feature>
<evidence type="ECO:0000256" key="6">
    <source>
        <dbReference type="ARBA" id="ARBA00022801"/>
    </source>
</evidence>
<dbReference type="InterPro" id="IPR000326">
    <property type="entry name" value="PAP2/HPO"/>
</dbReference>
<evidence type="ECO:0000256" key="3">
    <source>
        <dbReference type="ARBA" id="ARBA00012508"/>
    </source>
</evidence>
<feature type="domain" description="Phosphatidic acid phosphatase type 2/haloperoxidase" evidence="13">
    <location>
        <begin position="58"/>
        <end position="176"/>
    </location>
</feature>
<dbReference type="Gene3D" id="1.20.144.10">
    <property type="entry name" value="Phosphatidic acid phosphatase type 2/haloperoxidase"/>
    <property type="match status" value="1"/>
</dbReference>
<dbReference type="EMBL" id="CAWYQH010000013">
    <property type="protein sequence ID" value="CAK8674698.1"/>
    <property type="molecule type" value="Genomic_DNA"/>
</dbReference>
<feature type="transmembrane region" description="Helical" evidence="12">
    <location>
        <begin position="130"/>
        <end position="149"/>
    </location>
</feature>
<dbReference type="CDD" id="cd03382">
    <property type="entry name" value="PAP2_dolichyldiphosphatase"/>
    <property type="match status" value="1"/>
</dbReference>
<evidence type="ECO:0000256" key="2">
    <source>
        <dbReference type="ARBA" id="ARBA00005518"/>
    </source>
</evidence>
<name>A0ABP0F7G2_CLALP</name>
<comment type="caution">
    <text evidence="14">The sequence shown here is derived from an EMBL/GenBank/DDBJ whole genome shotgun (WGS) entry which is preliminary data.</text>
</comment>
<evidence type="ECO:0000313" key="14">
    <source>
        <dbReference type="EMBL" id="CAK8674698.1"/>
    </source>
</evidence>
<keyword evidence="8 12" id="KW-0472">Membrane</keyword>
<feature type="transmembrane region" description="Helical" evidence="12">
    <location>
        <begin position="27"/>
        <end position="52"/>
    </location>
</feature>
<dbReference type="Proteomes" id="UP001642483">
    <property type="component" value="Unassembled WGS sequence"/>
</dbReference>
<reference evidence="14 15" key="1">
    <citation type="submission" date="2024-02" db="EMBL/GenBank/DDBJ databases">
        <authorList>
            <person name="Daric V."/>
            <person name="Darras S."/>
        </authorList>
    </citation>
    <scope>NUCLEOTIDE SEQUENCE [LARGE SCALE GENOMIC DNA]</scope>
</reference>
<evidence type="ECO:0000259" key="13">
    <source>
        <dbReference type="SMART" id="SM00014"/>
    </source>
</evidence>
<keyword evidence="15" id="KW-1185">Reference proteome</keyword>
<organism evidence="14 15">
    <name type="scientific">Clavelina lepadiformis</name>
    <name type="common">Light-bulb sea squirt</name>
    <name type="synonym">Ascidia lepadiformis</name>
    <dbReference type="NCBI Taxonomy" id="159417"/>
    <lineage>
        <taxon>Eukaryota</taxon>
        <taxon>Metazoa</taxon>
        <taxon>Chordata</taxon>
        <taxon>Tunicata</taxon>
        <taxon>Ascidiacea</taxon>
        <taxon>Aplousobranchia</taxon>
        <taxon>Clavelinidae</taxon>
        <taxon>Clavelina</taxon>
    </lineage>
</organism>
<feature type="transmembrane region" description="Helical" evidence="12">
    <location>
        <begin position="161"/>
        <end position="183"/>
    </location>
</feature>
<dbReference type="PANTHER" id="PTHR14969">
    <property type="entry name" value="SPHINGOSINE-1-PHOSPHATE PHOSPHOHYDROLASE"/>
    <property type="match status" value="1"/>
</dbReference>
<dbReference type="Pfam" id="PF01569">
    <property type="entry name" value="PAP2"/>
    <property type="match status" value="1"/>
</dbReference>
<comment type="catalytic activity">
    <reaction evidence="11">
        <text>a di-trans,poly-cis-dolichyl diphosphate + H2O = a di-trans,poly-cis-dolichyl phosphate + phosphate + H(+)</text>
        <dbReference type="Rhea" id="RHEA:14385"/>
        <dbReference type="Rhea" id="RHEA-COMP:19498"/>
        <dbReference type="Rhea" id="RHEA-COMP:19506"/>
        <dbReference type="ChEBI" id="CHEBI:15377"/>
        <dbReference type="ChEBI" id="CHEBI:15378"/>
        <dbReference type="ChEBI" id="CHEBI:43474"/>
        <dbReference type="ChEBI" id="CHEBI:57497"/>
        <dbReference type="ChEBI" id="CHEBI:57683"/>
        <dbReference type="EC" id="3.6.1.43"/>
    </reaction>
</comment>
<feature type="transmembrane region" description="Helical" evidence="12">
    <location>
        <begin position="99"/>
        <end position="118"/>
    </location>
</feature>
<gene>
    <name evidence="14" type="ORF">CVLEPA_LOCUS4371</name>
</gene>
<comment type="subcellular location">
    <subcellularLocation>
        <location evidence="1">Membrane</location>
        <topology evidence="1">Multi-pass membrane protein</topology>
    </subcellularLocation>
</comment>
<dbReference type="InterPro" id="IPR036938">
    <property type="entry name" value="PAP2/HPO_sf"/>
</dbReference>
<protein>
    <recommendedName>
        <fullName evidence="4">Dolichyldiphosphatase 1</fullName>
        <ecNumber evidence="3">3.6.1.43</ecNumber>
    </recommendedName>
    <alternativeName>
        <fullName evidence="10">Dolichyl pyrophosphate phosphatase 1</fullName>
    </alternativeName>
</protein>
<evidence type="ECO:0000256" key="1">
    <source>
        <dbReference type="ARBA" id="ARBA00004141"/>
    </source>
</evidence>
<comment type="function">
    <text evidence="9">Required for efficient N-glycosylation. Necessary for maintaining optimal levels of dolichol-linked oligosaccharides. Hydrolyzes dolichyl pyrophosphate at a very high rate and dolichyl monophosphate at a much lower rate. Does not act on phosphatidate.</text>
</comment>
<keyword evidence="6" id="KW-0378">Hydrolase</keyword>
<evidence type="ECO:0000256" key="9">
    <source>
        <dbReference type="ARBA" id="ARBA00024907"/>
    </source>
</evidence>
<evidence type="ECO:0000256" key="11">
    <source>
        <dbReference type="ARBA" id="ARBA00047349"/>
    </source>
</evidence>
<sequence>MSANNSLDQTDWKTVGFTHVEYPKGDFIGFILAWSSLFPFFVLSGFVTHIYFRREIHTISFFAGIFLNEGVNLVLKYIVREPRPTSPHTVSNLEYGWPSSHSQFTWFFVTYIIFFIYFRSHSSNSMIELIWKHSMTAVCILTACVVAFSRYYLQYHNFNQVLWGSFFGVVLGTGWFVFTHVILSPFFQTVVTLEICEFLMIRDSTLIPNIMWFEYTTSRQESRTRRKMVSKKVQ</sequence>
<evidence type="ECO:0000256" key="5">
    <source>
        <dbReference type="ARBA" id="ARBA00022692"/>
    </source>
</evidence>
<evidence type="ECO:0000256" key="7">
    <source>
        <dbReference type="ARBA" id="ARBA00022989"/>
    </source>
</evidence>
<dbReference type="SUPFAM" id="SSF48317">
    <property type="entry name" value="Acid phosphatase/Vanadium-dependent haloperoxidase"/>
    <property type="match status" value="1"/>
</dbReference>
<dbReference type="SMART" id="SM00014">
    <property type="entry name" value="acidPPc"/>
    <property type="match status" value="1"/>
</dbReference>
<evidence type="ECO:0000256" key="12">
    <source>
        <dbReference type="SAM" id="Phobius"/>
    </source>
</evidence>
<evidence type="ECO:0000256" key="10">
    <source>
        <dbReference type="ARBA" id="ARBA00030292"/>
    </source>
</evidence>
<dbReference type="EC" id="3.6.1.43" evidence="3"/>
<dbReference type="InterPro" id="IPR039667">
    <property type="entry name" value="Dolichyldiphosphatase_PAP2"/>
</dbReference>
<keyword evidence="5 12" id="KW-0812">Transmembrane</keyword>
<comment type="similarity">
    <text evidence="2">Belongs to the dolichyldiphosphatase family.</text>
</comment>
<proteinExistence type="inferred from homology"/>
<accession>A0ABP0F7G2</accession>